<dbReference type="Pfam" id="PF00924">
    <property type="entry name" value="MS_channel_2nd"/>
    <property type="match status" value="1"/>
</dbReference>
<feature type="transmembrane region" description="Helical" evidence="7">
    <location>
        <begin position="55"/>
        <end position="75"/>
    </location>
</feature>
<dbReference type="InterPro" id="IPR011014">
    <property type="entry name" value="MscS_channel_TM-2"/>
</dbReference>
<dbReference type="SUPFAM" id="SSF50182">
    <property type="entry name" value="Sm-like ribonucleoproteins"/>
    <property type="match status" value="1"/>
</dbReference>
<gene>
    <name evidence="11" type="ORF">IAC55_00430</name>
</gene>
<dbReference type="SUPFAM" id="SSF82861">
    <property type="entry name" value="Mechanosensitive channel protein MscS (YggB), transmembrane region"/>
    <property type="match status" value="1"/>
</dbReference>
<evidence type="ECO:0000256" key="1">
    <source>
        <dbReference type="ARBA" id="ARBA00004651"/>
    </source>
</evidence>
<dbReference type="PANTHER" id="PTHR30221:SF1">
    <property type="entry name" value="SMALL-CONDUCTANCE MECHANOSENSITIVE CHANNEL"/>
    <property type="match status" value="1"/>
</dbReference>
<dbReference type="AlphaFoldDB" id="A0A9D9DWI0"/>
<keyword evidence="4 7" id="KW-0812">Transmembrane</keyword>
<dbReference type="Gene3D" id="3.30.70.100">
    <property type="match status" value="1"/>
</dbReference>
<dbReference type="InterPro" id="IPR006686">
    <property type="entry name" value="MscS_channel_CS"/>
</dbReference>
<evidence type="ECO:0000259" key="8">
    <source>
        <dbReference type="Pfam" id="PF00924"/>
    </source>
</evidence>
<dbReference type="InterPro" id="IPR049142">
    <property type="entry name" value="MS_channel_1st"/>
</dbReference>
<dbReference type="GO" id="GO:0005886">
    <property type="term" value="C:plasma membrane"/>
    <property type="evidence" value="ECO:0007669"/>
    <property type="project" value="UniProtKB-SubCell"/>
</dbReference>
<dbReference type="InterPro" id="IPR049278">
    <property type="entry name" value="MS_channel_C"/>
</dbReference>
<name>A0A9D9DWI0_9FIRM</name>
<dbReference type="Gene3D" id="2.30.30.60">
    <property type="match status" value="1"/>
</dbReference>
<feature type="transmembrane region" description="Helical" evidence="7">
    <location>
        <begin position="22"/>
        <end position="43"/>
    </location>
</feature>
<keyword evidence="5 7" id="KW-1133">Transmembrane helix</keyword>
<evidence type="ECO:0000256" key="6">
    <source>
        <dbReference type="ARBA" id="ARBA00023136"/>
    </source>
</evidence>
<evidence type="ECO:0000313" key="11">
    <source>
        <dbReference type="EMBL" id="MBO8433771.1"/>
    </source>
</evidence>
<dbReference type="GO" id="GO:0008381">
    <property type="term" value="F:mechanosensitive monoatomic ion channel activity"/>
    <property type="evidence" value="ECO:0007669"/>
    <property type="project" value="InterPro"/>
</dbReference>
<keyword evidence="6 7" id="KW-0472">Membrane</keyword>
<dbReference type="SUPFAM" id="SSF82689">
    <property type="entry name" value="Mechanosensitive channel protein MscS (YggB), C-terminal domain"/>
    <property type="match status" value="1"/>
</dbReference>
<comment type="similarity">
    <text evidence="2">Belongs to the MscS (TC 1.A.23) family.</text>
</comment>
<dbReference type="Proteomes" id="UP000823611">
    <property type="component" value="Unassembled WGS sequence"/>
</dbReference>
<dbReference type="InterPro" id="IPR011066">
    <property type="entry name" value="MscS_channel_C_sf"/>
</dbReference>
<dbReference type="InterPro" id="IPR045275">
    <property type="entry name" value="MscS_archaea/bacteria_type"/>
</dbReference>
<feature type="domain" description="Mechanosensitive ion channel MscS C-terminal" evidence="9">
    <location>
        <begin position="177"/>
        <end position="259"/>
    </location>
</feature>
<evidence type="ECO:0000313" key="12">
    <source>
        <dbReference type="Proteomes" id="UP000823611"/>
    </source>
</evidence>
<protein>
    <submittedName>
        <fullName evidence="11">Mechanosensitive ion channel</fullName>
    </submittedName>
</protein>
<dbReference type="InterPro" id="IPR010920">
    <property type="entry name" value="LSM_dom_sf"/>
</dbReference>
<dbReference type="InterPro" id="IPR006685">
    <property type="entry name" value="MscS_channel_2nd"/>
</dbReference>
<evidence type="ECO:0000256" key="5">
    <source>
        <dbReference type="ARBA" id="ARBA00022989"/>
    </source>
</evidence>
<dbReference type="PROSITE" id="PS01246">
    <property type="entry name" value="UPF0003"/>
    <property type="match status" value="1"/>
</dbReference>
<reference evidence="11" key="2">
    <citation type="journal article" date="2021" name="PeerJ">
        <title>Extensive microbial diversity within the chicken gut microbiome revealed by metagenomics and culture.</title>
        <authorList>
            <person name="Gilroy R."/>
            <person name="Ravi A."/>
            <person name="Getino M."/>
            <person name="Pursley I."/>
            <person name="Horton D.L."/>
            <person name="Alikhan N.F."/>
            <person name="Baker D."/>
            <person name="Gharbi K."/>
            <person name="Hall N."/>
            <person name="Watson M."/>
            <person name="Adriaenssens E.M."/>
            <person name="Foster-Nyarko E."/>
            <person name="Jarju S."/>
            <person name="Secka A."/>
            <person name="Antonio M."/>
            <person name="Oren A."/>
            <person name="Chaudhuri R.R."/>
            <person name="La Ragione R."/>
            <person name="Hildebrand F."/>
            <person name="Pallen M.J."/>
        </authorList>
    </citation>
    <scope>NUCLEOTIDE SEQUENCE</scope>
    <source>
        <strain evidence="11">F6-4510</strain>
    </source>
</reference>
<proteinExistence type="inferred from homology"/>
<evidence type="ECO:0000256" key="3">
    <source>
        <dbReference type="ARBA" id="ARBA00022475"/>
    </source>
</evidence>
<reference evidence="11" key="1">
    <citation type="submission" date="2020-10" db="EMBL/GenBank/DDBJ databases">
        <authorList>
            <person name="Gilroy R."/>
        </authorList>
    </citation>
    <scope>NUCLEOTIDE SEQUENCE</scope>
    <source>
        <strain evidence="11">F6-4510</strain>
    </source>
</reference>
<evidence type="ECO:0000256" key="4">
    <source>
        <dbReference type="ARBA" id="ARBA00022692"/>
    </source>
</evidence>
<sequence>MPTESIQTAINTGLKGFTIEKLGSAILVFIVCYIVAKILIKVISKVVNKLPFDRTLTGFINATIKLLIYFVIAIMVSDALGIDPTSLIAILSVVGLAVSLAVQGSLSNVANGLVILVAKPFSVGDFVEIDGVSGTVQEISLNYTKIVTADNKVVYIPNSDISDGKIVNYTAESVRRVDITVTAAYETPVENVRKALKEAVLDIPEFHKEPSPIVYTVNYGESSIAYSVRAWTDTENYWNSYYALMENIAVKFEKYDVEMTYNHIKVHMVDDK</sequence>
<dbReference type="Gene3D" id="1.10.287.1260">
    <property type="match status" value="1"/>
</dbReference>
<feature type="domain" description="Mechanosensitive ion channel MscS" evidence="8">
    <location>
        <begin position="105"/>
        <end position="170"/>
    </location>
</feature>
<dbReference type="Pfam" id="PF21082">
    <property type="entry name" value="MS_channel_3rd"/>
    <property type="match status" value="1"/>
</dbReference>
<dbReference type="InterPro" id="IPR023408">
    <property type="entry name" value="MscS_beta-dom_sf"/>
</dbReference>
<organism evidence="11 12">
    <name type="scientific">Candidatus Fimicola merdigallinarum</name>
    <dbReference type="NCBI Taxonomy" id="2840819"/>
    <lineage>
        <taxon>Bacteria</taxon>
        <taxon>Bacillati</taxon>
        <taxon>Bacillota</taxon>
        <taxon>Clostridia</taxon>
        <taxon>Lachnospirales</taxon>
        <taxon>Lachnospiraceae</taxon>
        <taxon>Lachnospiraceae incertae sedis</taxon>
        <taxon>Candidatus Fimicola</taxon>
    </lineage>
</organism>
<feature type="transmembrane region" description="Helical" evidence="7">
    <location>
        <begin position="87"/>
        <end position="106"/>
    </location>
</feature>
<comment type="subcellular location">
    <subcellularLocation>
        <location evidence="1">Cell membrane</location>
        <topology evidence="1">Multi-pass membrane protein</topology>
    </subcellularLocation>
</comment>
<feature type="domain" description="Mechanosensitive ion channel transmembrane helices 2/3" evidence="10">
    <location>
        <begin position="64"/>
        <end position="103"/>
    </location>
</feature>
<evidence type="ECO:0000259" key="10">
    <source>
        <dbReference type="Pfam" id="PF21088"/>
    </source>
</evidence>
<dbReference type="EMBL" id="JADIMX010000010">
    <property type="protein sequence ID" value="MBO8433771.1"/>
    <property type="molecule type" value="Genomic_DNA"/>
</dbReference>
<evidence type="ECO:0000256" key="2">
    <source>
        <dbReference type="ARBA" id="ARBA00008017"/>
    </source>
</evidence>
<evidence type="ECO:0000256" key="7">
    <source>
        <dbReference type="SAM" id="Phobius"/>
    </source>
</evidence>
<evidence type="ECO:0000259" key="9">
    <source>
        <dbReference type="Pfam" id="PF21082"/>
    </source>
</evidence>
<dbReference type="Pfam" id="PF21088">
    <property type="entry name" value="MS_channel_1st"/>
    <property type="match status" value="1"/>
</dbReference>
<keyword evidence="3" id="KW-1003">Cell membrane</keyword>
<comment type="caution">
    <text evidence="11">The sequence shown here is derived from an EMBL/GenBank/DDBJ whole genome shotgun (WGS) entry which is preliminary data.</text>
</comment>
<dbReference type="PANTHER" id="PTHR30221">
    <property type="entry name" value="SMALL-CONDUCTANCE MECHANOSENSITIVE CHANNEL"/>
    <property type="match status" value="1"/>
</dbReference>
<accession>A0A9D9DWI0</accession>